<organism evidence="8 9">
    <name type="scientific">Marinobacterium aestuariivivens</name>
    <dbReference type="NCBI Taxonomy" id="1698799"/>
    <lineage>
        <taxon>Bacteria</taxon>
        <taxon>Pseudomonadati</taxon>
        <taxon>Pseudomonadota</taxon>
        <taxon>Gammaproteobacteria</taxon>
        <taxon>Oceanospirillales</taxon>
        <taxon>Oceanospirillaceae</taxon>
        <taxon>Marinobacterium</taxon>
    </lineage>
</organism>
<keyword evidence="9" id="KW-1185">Reference proteome</keyword>
<dbReference type="Pfam" id="PF06271">
    <property type="entry name" value="RDD"/>
    <property type="match status" value="1"/>
</dbReference>
<comment type="caution">
    <text evidence="8">The sequence shown here is derived from an EMBL/GenBank/DDBJ whole genome shotgun (WGS) entry which is preliminary data.</text>
</comment>
<feature type="domain" description="RDD" evidence="7">
    <location>
        <begin position="15"/>
        <end position="136"/>
    </location>
</feature>
<keyword evidence="2" id="KW-1003">Cell membrane</keyword>
<sequence>MHIPYPESPRVLRPASLARRLLAMLYDTLLVIALWMVLGAIAVTLNGGEAVDGPLWRTVLFVATYLFFAYFWTRSGQTLGMLAWQLRVQTVAGGHINWTQALTRYMVAIPSLLLCGLGYFWILIGDEKLSWGDRLSDTRVVQLEKKKP</sequence>
<keyword evidence="4 6" id="KW-1133">Transmembrane helix</keyword>
<comment type="subcellular location">
    <subcellularLocation>
        <location evidence="1">Cell membrane</location>
        <topology evidence="1">Multi-pass membrane protein</topology>
    </subcellularLocation>
</comment>
<evidence type="ECO:0000256" key="3">
    <source>
        <dbReference type="ARBA" id="ARBA00022692"/>
    </source>
</evidence>
<evidence type="ECO:0000313" key="9">
    <source>
        <dbReference type="Proteomes" id="UP001596422"/>
    </source>
</evidence>
<dbReference type="RefSeq" id="WP_379910096.1">
    <property type="nucleotide sequence ID" value="NZ_JBHSWE010000001.1"/>
</dbReference>
<dbReference type="Proteomes" id="UP001596422">
    <property type="component" value="Unassembled WGS sequence"/>
</dbReference>
<feature type="transmembrane region" description="Helical" evidence="6">
    <location>
        <begin position="21"/>
        <end position="43"/>
    </location>
</feature>
<gene>
    <name evidence="8" type="ORF">ACFQDL_17100</name>
</gene>
<name>A0ABW2A2C5_9GAMM</name>
<evidence type="ECO:0000256" key="6">
    <source>
        <dbReference type="SAM" id="Phobius"/>
    </source>
</evidence>
<feature type="transmembrane region" description="Helical" evidence="6">
    <location>
        <begin position="105"/>
        <end position="124"/>
    </location>
</feature>
<evidence type="ECO:0000256" key="2">
    <source>
        <dbReference type="ARBA" id="ARBA00022475"/>
    </source>
</evidence>
<reference evidence="9" key="1">
    <citation type="journal article" date="2019" name="Int. J. Syst. Evol. Microbiol.">
        <title>The Global Catalogue of Microorganisms (GCM) 10K type strain sequencing project: providing services to taxonomists for standard genome sequencing and annotation.</title>
        <authorList>
            <consortium name="The Broad Institute Genomics Platform"/>
            <consortium name="The Broad Institute Genome Sequencing Center for Infectious Disease"/>
            <person name="Wu L."/>
            <person name="Ma J."/>
        </authorList>
    </citation>
    <scope>NUCLEOTIDE SEQUENCE [LARGE SCALE GENOMIC DNA]</scope>
    <source>
        <strain evidence="9">NBRC 111756</strain>
    </source>
</reference>
<evidence type="ECO:0000256" key="1">
    <source>
        <dbReference type="ARBA" id="ARBA00004651"/>
    </source>
</evidence>
<evidence type="ECO:0000259" key="7">
    <source>
        <dbReference type="Pfam" id="PF06271"/>
    </source>
</evidence>
<dbReference type="InterPro" id="IPR051791">
    <property type="entry name" value="Pra-immunoreactive"/>
</dbReference>
<dbReference type="EMBL" id="JBHSWE010000001">
    <property type="protein sequence ID" value="MFC6671596.1"/>
    <property type="molecule type" value="Genomic_DNA"/>
</dbReference>
<accession>A0ABW2A2C5</accession>
<protein>
    <submittedName>
        <fullName evidence="8">RDD family protein</fullName>
    </submittedName>
</protein>
<feature type="transmembrane region" description="Helical" evidence="6">
    <location>
        <begin position="55"/>
        <end position="72"/>
    </location>
</feature>
<keyword evidence="3 6" id="KW-0812">Transmembrane</keyword>
<keyword evidence="5 6" id="KW-0472">Membrane</keyword>
<evidence type="ECO:0000256" key="4">
    <source>
        <dbReference type="ARBA" id="ARBA00022989"/>
    </source>
</evidence>
<evidence type="ECO:0000256" key="5">
    <source>
        <dbReference type="ARBA" id="ARBA00023136"/>
    </source>
</evidence>
<dbReference type="PANTHER" id="PTHR36115">
    <property type="entry name" value="PROLINE-RICH ANTIGEN HOMOLOG-RELATED"/>
    <property type="match status" value="1"/>
</dbReference>
<evidence type="ECO:0000313" key="8">
    <source>
        <dbReference type="EMBL" id="MFC6671596.1"/>
    </source>
</evidence>
<proteinExistence type="predicted"/>
<dbReference type="PANTHER" id="PTHR36115:SF10">
    <property type="entry name" value="RDD DOMAIN-CONTAINING PROTEIN"/>
    <property type="match status" value="1"/>
</dbReference>
<dbReference type="InterPro" id="IPR010432">
    <property type="entry name" value="RDD"/>
</dbReference>